<evidence type="ECO:0000313" key="2">
    <source>
        <dbReference type="Proteomes" id="UP001209540"/>
    </source>
</evidence>
<keyword evidence="2" id="KW-1185">Reference proteome</keyword>
<dbReference type="Proteomes" id="UP001209540">
    <property type="component" value="Unassembled WGS sequence"/>
</dbReference>
<reference evidence="1" key="1">
    <citation type="journal article" date="2022" name="IScience">
        <title>Evolution of zygomycete secretomes and the origins of terrestrial fungal ecologies.</title>
        <authorList>
            <person name="Chang Y."/>
            <person name="Wang Y."/>
            <person name="Mondo S."/>
            <person name="Ahrendt S."/>
            <person name="Andreopoulos W."/>
            <person name="Barry K."/>
            <person name="Beard J."/>
            <person name="Benny G.L."/>
            <person name="Blankenship S."/>
            <person name="Bonito G."/>
            <person name="Cuomo C."/>
            <person name="Desiro A."/>
            <person name="Gervers K.A."/>
            <person name="Hundley H."/>
            <person name="Kuo A."/>
            <person name="LaButti K."/>
            <person name="Lang B.F."/>
            <person name="Lipzen A."/>
            <person name="O'Donnell K."/>
            <person name="Pangilinan J."/>
            <person name="Reynolds N."/>
            <person name="Sandor L."/>
            <person name="Smith M.E."/>
            <person name="Tsang A."/>
            <person name="Grigoriev I.V."/>
            <person name="Stajich J.E."/>
            <person name="Spatafora J.W."/>
        </authorList>
    </citation>
    <scope>NUCLEOTIDE SEQUENCE</scope>
    <source>
        <strain evidence="1">RSA 2281</strain>
    </source>
</reference>
<protein>
    <submittedName>
        <fullName evidence="1">Uncharacterized protein</fullName>
    </submittedName>
</protein>
<evidence type="ECO:0000313" key="1">
    <source>
        <dbReference type="EMBL" id="KAI9265208.1"/>
    </source>
</evidence>
<sequence>MTDRFKLVYCWYCIKKSLHVIYAFKEAIVAPNVSTIANIVLTVTNIVAIIPDIWVIVAIEVAEHAQMISTIESIQATLTLRIAIFTKSYAEITWKLAIDPIRLENEIV</sequence>
<dbReference type="AlphaFoldDB" id="A0AAD5PGP7"/>
<gene>
    <name evidence="1" type="ORF">BDA99DRAFT_536691</name>
</gene>
<reference evidence="1" key="2">
    <citation type="submission" date="2023-02" db="EMBL/GenBank/DDBJ databases">
        <authorList>
            <consortium name="DOE Joint Genome Institute"/>
            <person name="Mondo S.J."/>
            <person name="Chang Y."/>
            <person name="Wang Y."/>
            <person name="Ahrendt S."/>
            <person name="Andreopoulos W."/>
            <person name="Barry K."/>
            <person name="Beard J."/>
            <person name="Benny G.L."/>
            <person name="Blankenship S."/>
            <person name="Bonito G."/>
            <person name="Cuomo C."/>
            <person name="Desiro A."/>
            <person name="Gervers K.A."/>
            <person name="Hundley H."/>
            <person name="Kuo A."/>
            <person name="LaButti K."/>
            <person name="Lang B.F."/>
            <person name="Lipzen A."/>
            <person name="O'Donnell K."/>
            <person name="Pangilinan J."/>
            <person name="Reynolds N."/>
            <person name="Sandor L."/>
            <person name="Smith M.W."/>
            <person name="Tsang A."/>
            <person name="Grigoriev I.V."/>
            <person name="Stajich J.E."/>
            <person name="Spatafora J.W."/>
        </authorList>
    </citation>
    <scope>NUCLEOTIDE SEQUENCE</scope>
    <source>
        <strain evidence="1">RSA 2281</strain>
    </source>
</reference>
<comment type="caution">
    <text evidence="1">The sequence shown here is derived from an EMBL/GenBank/DDBJ whole genome shotgun (WGS) entry which is preliminary data.</text>
</comment>
<dbReference type="EMBL" id="JAIXMP010000011">
    <property type="protein sequence ID" value="KAI9265208.1"/>
    <property type="molecule type" value="Genomic_DNA"/>
</dbReference>
<proteinExistence type="predicted"/>
<name>A0AAD5PGP7_9FUNG</name>
<organism evidence="1 2">
    <name type="scientific">Phascolomyces articulosus</name>
    <dbReference type="NCBI Taxonomy" id="60185"/>
    <lineage>
        <taxon>Eukaryota</taxon>
        <taxon>Fungi</taxon>
        <taxon>Fungi incertae sedis</taxon>
        <taxon>Mucoromycota</taxon>
        <taxon>Mucoromycotina</taxon>
        <taxon>Mucoromycetes</taxon>
        <taxon>Mucorales</taxon>
        <taxon>Lichtheimiaceae</taxon>
        <taxon>Phascolomyces</taxon>
    </lineage>
</organism>
<accession>A0AAD5PGP7</accession>